<gene>
    <name evidence="1" type="ORF">LOY88_002198</name>
</gene>
<name>A0ACB8UZU3_9EURO</name>
<organism evidence="1">
    <name type="scientific">Ophidiomyces ophidiicola</name>
    <dbReference type="NCBI Taxonomy" id="1387563"/>
    <lineage>
        <taxon>Eukaryota</taxon>
        <taxon>Fungi</taxon>
        <taxon>Dikarya</taxon>
        <taxon>Ascomycota</taxon>
        <taxon>Pezizomycotina</taxon>
        <taxon>Eurotiomycetes</taxon>
        <taxon>Eurotiomycetidae</taxon>
        <taxon>Onygenales</taxon>
        <taxon>Onygenaceae</taxon>
        <taxon>Ophidiomyces</taxon>
    </lineage>
</organism>
<dbReference type="EMBL" id="JALBCA010000025">
    <property type="protein sequence ID" value="KAI2389232.1"/>
    <property type="molecule type" value="Genomic_DNA"/>
</dbReference>
<comment type="caution">
    <text evidence="1">The sequence shown here is derived from an EMBL/GenBank/DDBJ whole genome shotgun (WGS) entry which is preliminary data.</text>
</comment>
<proteinExistence type="predicted"/>
<sequence length="262" mass="29610">MSSDDIAVNYISGDADRRYPGIPIENIISAAIVCTDILDAHYVPYAVCGDFAVWLLQGKREVLNVDILFQGRKEHVRSIMETGRQVTSYKTATMGNTLAILVQTGPGYDMCEDKITIKVNLIDYGYQNGDLTNKRLISRVETLDGCKPMYILGIFDIVNAKLCRFNAEHRIEDKDDLLFLMQRYPEKIGVRVKELHRDAVVAFIQSIPEEIRTELETEILYYKIEGISPSSHRGLVPFCVSWQEGNETVQSPPLAWGQFLGV</sequence>
<accession>A0ACB8UZU3</accession>
<reference evidence="1" key="1">
    <citation type="journal article" date="2022" name="bioRxiv">
        <title>Population genetic analysis of Ophidiomyces ophidiicola, the causative agent of snake fungal disease, indicates recent introductions to the USA.</title>
        <authorList>
            <person name="Ladner J.T."/>
            <person name="Palmer J.M."/>
            <person name="Ettinger C.L."/>
            <person name="Stajich J.E."/>
            <person name="Farrell T.M."/>
            <person name="Glorioso B.M."/>
            <person name="Lawson B."/>
            <person name="Price S.J."/>
            <person name="Stengle A.G."/>
            <person name="Grear D.A."/>
            <person name="Lorch J.M."/>
        </authorList>
    </citation>
    <scope>NUCLEOTIDE SEQUENCE</scope>
    <source>
        <strain evidence="1">NWHC 24266-5</strain>
    </source>
</reference>
<protein>
    <submittedName>
        <fullName evidence="1">Uncharacterized protein</fullName>
    </submittedName>
</protein>
<evidence type="ECO:0000313" key="1">
    <source>
        <dbReference type="EMBL" id="KAI2389232.1"/>
    </source>
</evidence>